<dbReference type="CDD" id="cd20557">
    <property type="entry name" value="CYCLIN_ScPCL1-like"/>
    <property type="match status" value="1"/>
</dbReference>
<comment type="caution">
    <text evidence="1">The sequence shown here is derived from an EMBL/GenBank/DDBJ whole genome shotgun (WGS) entry which is preliminary data.</text>
</comment>
<gene>
    <name evidence="1" type="ORF">WICMUC_005875</name>
</gene>
<name>A0A9P8T3L6_9ASCO</name>
<dbReference type="OrthoDB" id="286814at2759"/>
<reference evidence="1" key="1">
    <citation type="journal article" date="2021" name="Open Biol.">
        <title>Shared evolutionary footprints suggest mitochondrial oxidative damage underlies multiple complex I losses in fungi.</title>
        <authorList>
            <person name="Schikora-Tamarit M.A."/>
            <person name="Marcet-Houben M."/>
            <person name="Nosek J."/>
            <person name="Gabaldon T."/>
        </authorList>
    </citation>
    <scope>NUCLEOTIDE SEQUENCE</scope>
    <source>
        <strain evidence="1">CBS6341</strain>
    </source>
</reference>
<reference evidence="1" key="2">
    <citation type="submission" date="2021-01" db="EMBL/GenBank/DDBJ databases">
        <authorList>
            <person name="Schikora-Tamarit M.A."/>
        </authorList>
    </citation>
    <scope>NUCLEOTIDE SEQUENCE</scope>
    <source>
        <strain evidence="1">CBS6341</strain>
    </source>
</reference>
<accession>A0A9P8T3L6</accession>
<evidence type="ECO:0000313" key="2">
    <source>
        <dbReference type="Proteomes" id="UP000769528"/>
    </source>
</evidence>
<keyword evidence="2" id="KW-1185">Reference proteome</keyword>
<proteinExistence type="predicted"/>
<dbReference type="AlphaFoldDB" id="A0A9P8T3L6"/>
<evidence type="ECO:0000313" key="1">
    <source>
        <dbReference type="EMBL" id="KAH3663936.1"/>
    </source>
</evidence>
<dbReference type="Gene3D" id="1.10.472.10">
    <property type="entry name" value="Cyclin-like"/>
    <property type="match status" value="1"/>
</dbReference>
<sequence length="253" mass="29972">MNLSFITPNLFIQLATQIYTSQDSRYTYTSNCISKTNEKDLLNLIKLTKLTDYNLIHSLYLFQKLSKNSIHIYIRSIDELYLTLVIILMISNKYIDDYSFTLKTWSSLSNFSNEILISKEIQILTRLNYKLQLNSKELNLFIKYLKKFIVFNYPSPKSPNRLFDINGIDNKLDNNMNLLSYNYNNNNNIINYNGLNYSKRSYVDESPLQTKKSKKIHLNHFVNCECCKLTNLMNNYHLQLKLQHQLQINNQQI</sequence>
<organism evidence="1 2">
    <name type="scientific">Wickerhamomyces mucosus</name>
    <dbReference type="NCBI Taxonomy" id="1378264"/>
    <lineage>
        <taxon>Eukaryota</taxon>
        <taxon>Fungi</taxon>
        <taxon>Dikarya</taxon>
        <taxon>Ascomycota</taxon>
        <taxon>Saccharomycotina</taxon>
        <taxon>Saccharomycetes</taxon>
        <taxon>Phaffomycetales</taxon>
        <taxon>Wickerhamomycetaceae</taxon>
        <taxon>Wickerhamomyces</taxon>
    </lineage>
</organism>
<dbReference type="EMBL" id="JAEUBF010001524">
    <property type="protein sequence ID" value="KAH3663936.1"/>
    <property type="molecule type" value="Genomic_DNA"/>
</dbReference>
<dbReference type="Proteomes" id="UP000769528">
    <property type="component" value="Unassembled WGS sequence"/>
</dbReference>
<evidence type="ECO:0008006" key="3">
    <source>
        <dbReference type="Google" id="ProtNLM"/>
    </source>
</evidence>
<protein>
    <recommendedName>
        <fullName evidence="3">Cyclin N-terminal domain-containing protein</fullName>
    </recommendedName>
</protein>